<dbReference type="InterPro" id="IPR043918">
    <property type="entry name" value="DUF5760"/>
</dbReference>
<dbReference type="Pfam" id="PF19064">
    <property type="entry name" value="DUF5760"/>
    <property type="match status" value="1"/>
</dbReference>
<protein>
    <submittedName>
        <fullName evidence="1">Uncharacterized protein</fullName>
    </submittedName>
</protein>
<proteinExistence type="predicted"/>
<reference evidence="1" key="1">
    <citation type="journal article" date="2020" name="Nature">
        <title>Giant virus diversity and host interactions through global metagenomics.</title>
        <authorList>
            <person name="Schulz F."/>
            <person name="Roux S."/>
            <person name="Paez-Espino D."/>
            <person name="Jungbluth S."/>
            <person name="Walsh D.A."/>
            <person name="Denef V.J."/>
            <person name="McMahon K.D."/>
            <person name="Konstantinidis K.T."/>
            <person name="Eloe-Fadrosh E.A."/>
            <person name="Kyrpides N.C."/>
            <person name="Woyke T."/>
        </authorList>
    </citation>
    <scope>NUCLEOTIDE SEQUENCE</scope>
    <source>
        <strain evidence="1">GVMAG-S-ERX556049-19</strain>
    </source>
</reference>
<accession>A0A6C0F7Q9</accession>
<organism evidence="1">
    <name type="scientific">viral metagenome</name>
    <dbReference type="NCBI Taxonomy" id="1070528"/>
    <lineage>
        <taxon>unclassified sequences</taxon>
        <taxon>metagenomes</taxon>
        <taxon>organismal metagenomes</taxon>
    </lineage>
</organism>
<dbReference type="AlphaFoldDB" id="A0A6C0F7Q9"/>
<name>A0A6C0F7Q9_9ZZZZ</name>
<evidence type="ECO:0000313" key="1">
    <source>
        <dbReference type="EMBL" id="QHT37718.1"/>
    </source>
</evidence>
<dbReference type="EMBL" id="MN738820">
    <property type="protein sequence ID" value="QHT37718.1"/>
    <property type="molecule type" value="Genomic_DNA"/>
</dbReference>
<sequence length="127" mass="15354">MNDKINNKEEFIENIREWVMLDSQMKIINEKTKKIRNRKSEINTKICDFAKNNNYHQKITISDGQLSFYEKKEYSPLTYGYVEKCLGELISDKKQVDYIIQYVKENRDIQVNWDIKRSYDKKLSLEN</sequence>